<accession>A0A660LAX7</accession>
<protein>
    <submittedName>
        <fullName evidence="2">Nicotinamidase-related amidase</fullName>
    </submittedName>
</protein>
<dbReference type="OrthoDB" id="9796958at2"/>
<sequence>MPLTDHEDCVLVVIDVQPGFGGDADVLARAHWLTTLARALDVPIVVTEEEPERHGPTRPGFAQPGTPVFRKPTFGLAGTPEILDAVKGPQRNTAVLVGFETDVCVYQSAVGLLDHGFAVIVVEDAVGSPGEMHARGLQRLRDAGVRLTHAKALAYEWARTVEGAQVLPRPAPFAL</sequence>
<comment type="caution">
    <text evidence="2">The sequence shown here is derived from an EMBL/GenBank/DDBJ whole genome shotgun (WGS) entry which is preliminary data.</text>
</comment>
<dbReference type="Pfam" id="PF00857">
    <property type="entry name" value="Isochorismatase"/>
    <property type="match status" value="1"/>
</dbReference>
<dbReference type="Gene3D" id="3.40.50.850">
    <property type="entry name" value="Isochorismatase-like"/>
    <property type="match status" value="1"/>
</dbReference>
<feature type="domain" description="Isochorismatase-like" evidence="1">
    <location>
        <begin position="10"/>
        <end position="150"/>
    </location>
</feature>
<dbReference type="Proteomes" id="UP000278962">
    <property type="component" value="Unassembled WGS sequence"/>
</dbReference>
<dbReference type="EMBL" id="RBIL01000001">
    <property type="protein sequence ID" value="RKQ91023.1"/>
    <property type="molecule type" value="Genomic_DNA"/>
</dbReference>
<dbReference type="InterPro" id="IPR050993">
    <property type="entry name" value="Isochorismatase_domain"/>
</dbReference>
<name>A0A660LAX7_9ACTN</name>
<evidence type="ECO:0000259" key="1">
    <source>
        <dbReference type="Pfam" id="PF00857"/>
    </source>
</evidence>
<evidence type="ECO:0000313" key="2">
    <source>
        <dbReference type="EMBL" id="RKQ91023.1"/>
    </source>
</evidence>
<reference evidence="2 3" key="1">
    <citation type="submission" date="2018-10" db="EMBL/GenBank/DDBJ databases">
        <title>Genomic Encyclopedia of Archaeal and Bacterial Type Strains, Phase II (KMG-II): from individual species to whole genera.</title>
        <authorList>
            <person name="Goeker M."/>
        </authorList>
    </citation>
    <scope>NUCLEOTIDE SEQUENCE [LARGE SCALE GENOMIC DNA]</scope>
    <source>
        <strain evidence="2 3">DSM 14954</strain>
    </source>
</reference>
<gene>
    <name evidence="2" type="ORF">C8N24_0839</name>
</gene>
<dbReference type="PANTHER" id="PTHR14119:SF3">
    <property type="entry name" value="ISOCHORISMATASE DOMAIN-CONTAINING PROTEIN 2"/>
    <property type="match status" value="1"/>
</dbReference>
<dbReference type="PANTHER" id="PTHR14119">
    <property type="entry name" value="HYDROLASE"/>
    <property type="match status" value="1"/>
</dbReference>
<keyword evidence="3" id="KW-1185">Reference proteome</keyword>
<dbReference type="InterPro" id="IPR036380">
    <property type="entry name" value="Isochorismatase-like_sf"/>
</dbReference>
<dbReference type="InterPro" id="IPR000868">
    <property type="entry name" value="Isochorismatase-like_dom"/>
</dbReference>
<proteinExistence type="predicted"/>
<dbReference type="SUPFAM" id="SSF52499">
    <property type="entry name" value="Isochorismatase-like hydrolases"/>
    <property type="match status" value="1"/>
</dbReference>
<evidence type="ECO:0000313" key="3">
    <source>
        <dbReference type="Proteomes" id="UP000278962"/>
    </source>
</evidence>
<dbReference type="RefSeq" id="WP_121248278.1">
    <property type="nucleotide sequence ID" value="NZ_RBIL01000001.1"/>
</dbReference>
<dbReference type="AlphaFoldDB" id="A0A660LAX7"/>
<organism evidence="2 3">
    <name type="scientific">Solirubrobacter pauli</name>
    <dbReference type="NCBI Taxonomy" id="166793"/>
    <lineage>
        <taxon>Bacteria</taxon>
        <taxon>Bacillati</taxon>
        <taxon>Actinomycetota</taxon>
        <taxon>Thermoleophilia</taxon>
        <taxon>Solirubrobacterales</taxon>
        <taxon>Solirubrobacteraceae</taxon>
        <taxon>Solirubrobacter</taxon>
    </lineage>
</organism>